<comment type="caution">
    <text evidence="1">The sequence shown here is derived from an EMBL/GenBank/DDBJ whole genome shotgun (WGS) entry which is preliminary data.</text>
</comment>
<accession>A0A0F9F8F5</accession>
<protein>
    <submittedName>
        <fullName evidence="1">Uncharacterized protein</fullName>
    </submittedName>
</protein>
<organism evidence="1">
    <name type="scientific">marine sediment metagenome</name>
    <dbReference type="NCBI Taxonomy" id="412755"/>
    <lineage>
        <taxon>unclassified sequences</taxon>
        <taxon>metagenomes</taxon>
        <taxon>ecological metagenomes</taxon>
    </lineage>
</organism>
<sequence>MIYFVYNNFTGETLIQLFCKSDVESDYKYGRELKPYAEPKHLDYELLIEKEAIRHLNTYTFIFRISKGQI</sequence>
<reference evidence="1" key="1">
    <citation type="journal article" date="2015" name="Nature">
        <title>Complex archaea that bridge the gap between prokaryotes and eukaryotes.</title>
        <authorList>
            <person name="Spang A."/>
            <person name="Saw J.H."/>
            <person name="Jorgensen S.L."/>
            <person name="Zaremba-Niedzwiedzka K."/>
            <person name="Martijn J."/>
            <person name="Lind A.E."/>
            <person name="van Eijk R."/>
            <person name="Schleper C."/>
            <person name="Guy L."/>
            <person name="Ettema T.J."/>
        </authorList>
    </citation>
    <scope>NUCLEOTIDE SEQUENCE</scope>
</reference>
<name>A0A0F9F8F5_9ZZZZ</name>
<dbReference type="AlphaFoldDB" id="A0A0F9F8F5"/>
<evidence type="ECO:0000313" key="1">
    <source>
        <dbReference type="EMBL" id="KKL82679.1"/>
    </source>
</evidence>
<gene>
    <name evidence="1" type="ORF">LCGC14_1982350</name>
</gene>
<dbReference type="EMBL" id="LAZR01022205">
    <property type="protein sequence ID" value="KKL82679.1"/>
    <property type="molecule type" value="Genomic_DNA"/>
</dbReference>
<proteinExistence type="predicted"/>